<evidence type="ECO:0000313" key="2">
    <source>
        <dbReference type="Proteomes" id="UP000756346"/>
    </source>
</evidence>
<dbReference type="RefSeq" id="XP_046004805.1">
    <property type="nucleotide sequence ID" value="XM_046157504.1"/>
</dbReference>
<dbReference type="OrthoDB" id="5237651at2759"/>
<proteinExistence type="predicted"/>
<comment type="caution">
    <text evidence="1">The sequence shown here is derived from an EMBL/GenBank/DDBJ whole genome shotgun (WGS) entry which is preliminary data.</text>
</comment>
<dbReference type="AlphaFoldDB" id="A0A9P8XR28"/>
<dbReference type="GeneID" id="70187050"/>
<sequence>MDPIPLERLQTVLELAPGGESLIGAIVREDYREHIANHCGTVLSEWVQLVGKTTLPPNVSSSDPCILAAFQALHAPIFTPDSKALTRMAYVRLIDLFSKVELIVKSDRRKGKSRSKKRRGNTRHNRSIAIDLCTCAFQTTRPKVLEIRRQARRWRQFASPSVFCLMIYTEDVIEEVM</sequence>
<evidence type="ECO:0000313" key="1">
    <source>
        <dbReference type="EMBL" id="KAH7012540.1"/>
    </source>
</evidence>
<organism evidence="1 2">
    <name type="scientific">Microdochium trichocladiopsis</name>
    <dbReference type="NCBI Taxonomy" id="1682393"/>
    <lineage>
        <taxon>Eukaryota</taxon>
        <taxon>Fungi</taxon>
        <taxon>Dikarya</taxon>
        <taxon>Ascomycota</taxon>
        <taxon>Pezizomycotina</taxon>
        <taxon>Sordariomycetes</taxon>
        <taxon>Xylariomycetidae</taxon>
        <taxon>Xylariales</taxon>
        <taxon>Microdochiaceae</taxon>
        <taxon>Microdochium</taxon>
    </lineage>
</organism>
<dbReference type="EMBL" id="JAGTJQ010000014">
    <property type="protein sequence ID" value="KAH7012540.1"/>
    <property type="molecule type" value="Genomic_DNA"/>
</dbReference>
<keyword evidence="2" id="KW-1185">Reference proteome</keyword>
<dbReference type="Proteomes" id="UP000756346">
    <property type="component" value="Unassembled WGS sequence"/>
</dbReference>
<protein>
    <submittedName>
        <fullName evidence="1">Uncharacterized protein</fullName>
    </submittedName>
</protein>
<name>A0A9P8XR28_9PEZI</name>
<reference evidence="1" key="1">
    <citation type="journal article" date="2021" name="Nat. Commun.">
        <title>Genetic determinants of endophytism in the Arabidopsis root mycobiome.</title>
        <authorList>
            <person name="Mesny F."/>
            <person name="Miyauchi S."/>
            <person name="Thiergart T."/>
            <person name="Pickel B."/>
            <person name="Atanasova L."/>
            <person name="Karlsson M."/>
            <person name="Huettel B."/>
            <person name="Barry K.W."/>
            <person name="Haridas S."/>
            <person name="Chen C."/>
            <person name="Bauer D."/>
            <person name="Andreopoulos W."/>
            <person name="Pangilinan J."/>
            <person name="LaButti K."/>
            <person name="Riley R."/>
            <person name="Lipzen A."/>
            <person name="Clum A."/>
            <person name="Drula E."/>
            <person name="Henrissat B."/>
            <person name="Kohler A."/>
            <person name="Grigoriev I.V."/>
            <person name="Martin F.M."/>
            <person name="Hacquard S."/>
        </authorList>
    </citation>
    <scope>NUCLEOTIDE SEQUENCE</scope>
    <source>
        <strain evidence="1">MPI-CAGE-CH-0230</strain>
    </source>
</reference>
<gene>
    <name evidence="1" type="ORF">B0I36DRAFT_355936</name>
</gene>
<accession>A0A9P8XR28</accession>